<dbReference type="AlphaFoldDB" id="A0AA48HJQ0"/>
<proteinExistence type="predicted"/>
<organism evidence="1 2">
    <name type="scientific">Planctobacterium marinum</name>
    <dbReference type="NCBI Taxonomy" id="1631968"/>
    <lineage>
        <taxon>Bacteria</taxon>
        <taxon>Pseudomonadati</taxon>
        <taxon>Pseudomonadota</taxon>
        <taxon>Gammaproteobacteria</taxon>
        <taxon>Alteromonadales</taxon>
        <taxon>Alteromonadaceae</taxon>
        <taxon>Planctobacterium</taxon>
    </lineage>
</organism>
<dbReference type="InterPro" id="IPR036291">
    <property type="entry name" value="NAD(P)-bd_dom_sf"/>
</dbReference>
<name>A0AA48HJQ0_9ALTE</name>
<protein>
    <recommendedName>
        <fullName evidence="3">NAD-dependent epimerase/dehydratase domain-containing protein</fullName>
    </recommendedName>
</protein>
<dbReference type="EMBL" id="AP027272">
    <property type="protein sequence ID" value="BDX04837.1"/>
    <property type="molecule type" value="Genomic_DNA"/>
</dbReference>
<accession>A0AA48HJQ0</accession>
<sequence>MNRRQFLSVSTAVAGSVAAGISVPGFAKDSGEKLKVLVLGGRDYFGPTLINALLQAGHSVTHFNRGFTNPELFQHLQWIRGDREVRDGSGLINLKQHLKQHNYDLVVDSWQKHPMFVPPIAKLLKGHIGQYHYVSSISAYKDKNTVHIDEDYPLVDLSDSTIEDRRHTYGRAKAWSETVLFEELGDKVTTFRSHGMRSDRTPNRIYEPYWPARFLEGGTIVLPKDDNHVMQVCDVKSMIAFMLHCQHKGLSGPFNVARDTMAFSDYVQEVEKVTQTPHQKVWVPKDFLAEQGVEPYRHLPLWRPQLAGFYHININKAKQAGLVNRSVVDMVTDQLAGYLRRNPKQDFMFGGVGTISRQKERQILNAWKNATIA</sequence>
<dbReference type="KEGG" id="pmaw:MACH26_03580"/>
<evidence type="ECO:0000313" key="2">
    <source>
        <dbReference type="Proteomes" id="UP001333710"/>
    </source>
</evidence>
<dbReference type="Proteomes" id="UP001333710">
    <property type="component" value="Chromosome"/>
</dbReference>
<reference evidence="1" key="1">
    <citation type="submission" date="2023-01" db="EMBL/GenBank/DDBJ databases">
        <title>Complete genome sequence of Planctobacterium marinum strain Dej080120_11.</title>
        <authorList>
            <person name="Ueki S."/>
            <person name="Maruyama F."/>
        </authorList>
    </citation>
    <scope>NUCLEOTIDE SEQUENCE</scope>
    <source>
        <strain evidence="1">Dej080120_11</strain>
    </source>
</reference>
<evidence type="ECO:0008006" key="3">
    <source>
        <dbReference type="Google" id="ProtNLM"/>
    </source>
</evidence>
<dbReference type="RefSeq" id="WP_338290688.1">
    <property type="nucleotide sequence ID" value="NZ_AP027272.1"/>
</dbReference>
<keyword evidence="2" id="KW-1185">Reference proteome</keyword>
<evidence type="ECO:0000313" key="1">
    <source>
        <dbReference type="EMBL" id="BDX04837.1"/>
    </source>
</evidence>
<dbReference type="SUPFAM" id="SSF51735">
    <property type="entry name" value="NAD(P)-binding Rossmann-fold domains"/>
    <property type="match status" value="1"/>
</dbReference>
<gene>
    <name evidence="1" type="ORF">MACH26_03580</name>
</gene>
<dbReference type="Gene3D" id="3.40.50.720">
    <property type="entry name" value="NAD(P)-binding Rossmann-like Domain"/>
    <property type="match status" value="1"/>
</dbReference>